<evidence type="ECO:0000256" key="7">
    <source>
        <dbReference type="ARBA" id="ARBA00022840"/>
    </source>
</evidence>
<dbReference type="InterPro" id="IPR036554">
    <property type="entry name" value="GHMP_kinase_C_sf"/>
</dbReference>
<evidence type="ECO:0000256" key="2">
    <source>
        <dbReference type="ARBA" id="ARBA00012052"/>
    </source>
</evidence>
<dbReference type="GO" id="GO:0005524">
    <property type="term" value="F:ATP binding"/>
    <property type="evidence" value="ECO:0007669"/>
    <property type="project" value="UniProtKB-UniRule"/>
</dbReference>
<dbReference type="InterPro" id="IPR020568">
    <property type="entry name" value="Ribosomal_Su5_D2-typ_SF"/>
</dbReference>
<evidence type="ECO:0000259" key="11">
    <source>
        <dbReference type="Pfam" id="PF00288"/>
    </source>
</evidence>
<dbReference type="Pfam" id="PF00288">
    <property type="entry name" value="GHMP_kinases_N"/>
    <property type="match status" value="1"/>
</dbReference>
<dbReference type="SUPFAM" id="SSF55060">
    <property type="entry name" value="GHMP Kinase, C-terminal domain"/>
    <property type="match status" value="1"/>
</dbReference>
<evidence type="ECO:0000256" key="10">
    <source>
        <dbReference type="HAMAP-Rule" id="MF_00061"/>
    </source>
</evidence>
<name>A0A9X3TXF4_9PROT</name>
<comment type="similarity">
    <text evidence="1 10">Belongs to the GHMP kinase family. IspE subfamily.</text>
</comment>
<dbReference type="Gene3D" id="3.30.70.890">
    <property type="entry name" value="GHMP kinase, C-terminal domain"/>
    <property type="match status" value="1"/>
</dbReference>
<dbReference type="InterPro" id="IPR014721">
    <property type="entry name" value="Ribsml_uS5_D2-typ_fold_subgr"/>
</dbReference>
<comment type="function">
    <text evidence="10">Catalyzes the phosphorylation of the position 2 hydroxy group of 4-diphosphocytidyl-2C-methyl-D-erythritol.</text>
</comment>
<keyword evidence="4 10" id="KW-0808">Transferase</keyword>
<comment type="caution">
    <text evidence="13">The sequence shown here is derived from an EMBL/GenBank/DDBJ whole genome shotgun (WGS) entry which is preliminary data.</text>
</comment>
<dbReference type="PANTHER" id="PTHR43527">
    <property type="entry name" value="4-DIPHOSPHOCYTIDYL-2-C-METHYL-D-ERYTHRITOL KINASE, CHLOROPLASTIC"/>
    <property type="match status" value="1"/>
</dbReference>
<keyword evidence="6 10" id="KW-0418">Kinase</keyword>
<gene>
    <name evidence="10" type="primary">ispE</name>
    <name evidence="13" type="ORF">NYP16_05385</name>
</gene>
<dbReference type="GO" id="GO:0016114">
    <property type="term" value="P:terpenoid biosynthetic process"/>
    <property type="evidence" value="ECO:0007669"/>
    <property type="project" value="UniProtKB-UniRule"/>
</dbReference>
<evidence type="ECO:0000256" key="8">
    <source>
        <dbReference type="ARBA" id="ARBA00023229"/>
    </source>
</evidence>
<dbReference type="EMBL" id="JANWOI010000002">
    <property type="protein sequence ID" value="MDA5193389.1"/>
    <property type="molecule type" value="Genomic_DNA"/>
</dbReference>
<evidence type="ECO:0000256" key="9">
    <source>
        <dbReference type="ARBA" id="ARBA00032554"/>
    </source>
</evidence>
<dbReference type="InterPro" id="IPR004424">
    <property type="entry name" value="IspE"/>
</dbReference>
<evidence type="ECO:0000313" key="14">
    <source>
        <dbReference type="Proteomes" id="UP001141619"/>
    </source>
</evidence>
<evidence type="ECO:0000256" key="5">
    <source>
        <dbReference type="ARBA" id="ARBA00022741"/>
    </source>
</evidence>
<feature type="domain" description="GHMP kinase N-terminal" evidence="11">
    <location>
        <begin position="67"/>
        <end position="143"/>
    </location>
</feature>
<evidence type="ECO:0000313" key="13">
    <source>
        <dbReference type="EMBL" id="MDA5193389.1"/>
    </source>
</evidence>
<feature type="domain" description="GHMP kinase C-terminal" evidence="12">
    <location>
        <begin position="201"/>
        <end position="270"/>
    </location>
</feature>
<feature type="active site" evidence="10">
    <location>
        <position position="137"/>
    </location>
</feature>
<comment type="pathway">
    <text evidence="10">Isoprenoid biosynthesis; isopentenyl diphosphate biosynthesis via DXP pathway; isopentenyl diphosphate from 1-deoxy-D-xylulose 5-phosphate: step 3/6.</text>
</comment>
<accession>A0A9X3TXF4</accession>
<evidence type="ECO:0000259" key="12">
    <source>
        <dbReference type="Pfam" id="PF08544"/>
    </source>
</evidence>
<dbReference type="AlphaFoldDB" id="A0A9X3TXF4"/>
<dbReference type="InterPro" id="IPR013750">
    <property type="entry name" value="GHMP_kinase_C_dom"/>
</dbReference>
<dbReference type="NCBIfam" id="TIGR00154">
    <property type="entry name" value="ispE"/>
    <property type="match status" value="1"/>
</dbReference>
<organism evidence="13 14">
    <name type="scientific">Govanella unica</name>
    <dbReference type="NCBI Taxonomy" id="2975056"/>
    <lineage>
        <taxon>Bacteria</taxon>
        <taxon>Pseudomonadati</taxon>
        <taxon>Pseudomonadota</taxon>
        <taxon>Alphaproteobacteria</taxon>
        <taxon>Emcibacterales</taxon>
        <taxon>Govanellaceae</taxon>
        <taxon>Govanella</taxon>
    </lineage>
</organism>
<reference evidence="13" key="1">
    <citation type="submission" date="2022-08" db="EMBL/GenBank/DDBJ databases">
        <authorList>
            <person name="Vandamme P."/>
            <person name="Hettiarachchi A."/>
            <person name="Peeters C."/>
            <person name="Cnockaert M."/>
            <person name="Carlier A."/>
        </authorList>
    </citation>
    <scope>NUCLEOTIDE SEQUENCE</scope>
    <source>
        <strain evidence="13">LMG 31809</strain>
    </source>
</reference>
<keyword evidence="8 10" id="KW-0414">Isoprene biosynthesis</keyword>
<dbReference type="Gene3D" id="3.30.230.10">
    <property type="match status" value="1"/>
</dbReference>
<dbReference type="Pfam" id="PF08544">
    <property type="entry name" value="GHMP_kinases_C"/>
    <property type="match status" value="1"/>
</dbReference>
<comment type="catalytic activity">
    <reaction evidence="10">
        <text>4-CDP-2-C-methyl-D-erythritol + ATP = 4-CDP-2-C-methyl-D-erythritol 2-phosphate + ADP + H(+)</text>
        <dbReference type="Rhea" id="RHEA:18437"/>
        <dbReference type="ChEBI" id="CHEBI:15378"/>
        <dbReference type="ChEBI" id="CHEBI:30616"/>
        <dbReference type="ChEBI" id="CHEBI:57823"/>
        <dbReference type="ChEBI" id="CHEBI:57919"/>
        <dbReference type="ChEBI" id="CHEBI:456216"/>
        <dbReference type="EC" id="2.7.1.148"/>
    </reaction>
</comment>
<evidence type="ECO:0000256" key="3">
    <source>
        <dbReference type="ARBA" id="ARBA00017473"/>
    </source>
</evidence>
<keyword evidence="7 10" id="KW-0067">ATP-binding</keyword>
<dbReference type="NCBIfam" id="NF011202">
    <property type="entry name" value="PRK14608.1"/>
    <property type="match status" value="1"/>
</dbReference>
<evidence type="ECO:0000256" key="6">
    <source>
        <dbReference type="ARBA" id="ARBA00022777"/>
    </source>
</evidence>
<keyword evidence="5 10" id="KW-0547">Nucleotide-binding</keyword>
<dbReference type="SUPFAM" id="SSF54211">
    <property type="entry name" value="Ribosomal protein S5 domain 2-like"/>
    <property type="match status" value="1"/>
</dbReference>
<protein>
    <recommendedName>
        <fullName evidence="3 10">4-diphosphocytidyl-2-C-methyl-D-erythritol kinase</fullName>
        <shortName evidence="10">CMK</shortName>
        <ecNumber evidence="2 10">2.7.1.148</ecNumber>
    </recommendedName>
    <alternativeName>
        <fullName evidence="9 10">4-(cytidine-5'-diphospho)-2-C-methyl-D-erythritol kinase</fullName>
    </alternativeName>
</protein>
<dbReference type="PANTHER" id="PTHR43527:SF2">
    <property type="entry name" value="4-DIPHOSPHOCYTIDYL-2-C-METHYL-D-ERYTHRITOL KINASE, CHLOROPLASTIC"/>
    <property type="match status" value="1"/>
</dbReference>
<dbReference type="GO" id="GO:0019288">
    <property type="term" value="P:isopentenyl diphosphate biosynthetic process, methylerythritol 4-phosphate pathway"/>
    <property type="evidence" value="ECO:0007669"/>
    <property type="project" value="UniProtKB-UniRule"/>
</dbReference>
<dbReference type="InterPro" id="IPR006204">
    <property type="entry name" value="GHMP_kinase_N_dom"/>
</dbReference>
<dbReference type="PIRSF" id="PIRSF010376">
    <property type="entry name" value="IspE"/>
    <property type="match status" value="1"/>
</dbReference>
<sequence>MVEEFAPAKINLTLSITGRRDDGYHLLDSLFLFANVGDRVTARPADGLSLEISGPRGVGLVADPAENLVLKAARLLQAEAGLTQGAALNLEKHLPLASGIGGGSADAAATLRALNRLWSLGLGLDDLARIGARVGADVPAAVHSIPLRVEGIGEKLTPIGPLPPFGILLVNPAVSVPTPAVFAAFNASGTSFAMAAEALPSDPRALLAVLHRTPNMLEAPAITLQPVIAELLQRLVALPGGLLTRMSGSGATCFTLYPSPEGAEQAAVNFAAEPGWWVWGGGLYNQSHSL</sequence>
<feature type="binding site" evidence="10">
    <location>
        <begin position="95"/>
        <end position="105"/>
    </location>
    <ligand>
        <name>ATP</name>
        <dbReference type="ChEBI" id="CHEBI:30616"/>
    </ligand>
</feature>
<proteinExistence type="inferred from homology"/>
<evidence type="ECO:0000256" key="1">
    <source>
        <dbReference type="ARBA" id="ARBA00009684"/>
    </source>
</evidence>
<dbReference type="Proteomes" id="UP001141619">
    <property type="component" value="Unassembled WGS sequence"/>
</dbReference>
<dbReference type="EC" id="2.7.1.148" evidence="2 10"/>
<dbReference type="RefSeq" id="WP_274943091.1">
    <property type="nucleotide sequence ID" value="NZ_JANWOI010000002.1"/>
</dbReference>
<dbReference type="HAMAP" id="MF_00061">
    <property type="entry name" value="IspE"/>
    <property type="match status" value="1"/>
</dbReference>
<dbReference type="GO" id="GO:0050515">
    <property type="term" value="F:4-(cytidine 5'-diphospho)-2-C-methyl-D-erythritol kinase activity"/>
    <property type="evidence" value="ECO:0007669"/>
    <property type="project" value="UniProtKB-UniRule"/>
</dbReference>
<evidence type="ECO:0000256" key="4">
    <source>
        <dbReference type="ARBA" id="ARBA00022679"/>
    </source>
</evidence>
<feature type="active site" evidence="10">
    <location>
        <position position="9"/>
    </location>
</feature>
<keyword evidence="14" id="KW-1185">Reference proteome</keyword>
<reference evidence="13" key="2">
    <citation type="journal article" date="2023" name="Syst. Appl. Microbiol.">
        <title>Govania unica gen. nov., sp. nov., a rare biosphere bacterium that represents a novel family in the class Alphaproteobacteria.</title>
        <authorList>
            <person name="Vandamme P."/>
            <person name="Peeters C."/>
            <person name="Hettiarachchi A."/>
            <person name="Cnockaert M."/>
            <person name="Carlier A."/>
        </authorList>
    </citation>
    <scope>NUCLEOTIDE SEQUENCE</scope>
    <source>
        <strain evidence="13">LMG 31809</strain>
    </source>
</reference>